<dbReference type="OrthoDB" id="2887155at2"/>
<evidence type="ECO:0000256" key="1">
    <source>
        <dbReference type="SAM" id="Coils"/>
    </source>
</evidence>
<feature type="coiled-coil region" evidence="1">
    <location>
        <begin position="11"/>
        <end position="72"/>
    </location>
</feature>
<dbReference type="Proteomes" id="UP000295632">
    <property type="component" value="Unassembled WGS sequence"/>
</dbReference>
<comment type="caution">
    <text evidence="2">The sequence shown here is derived from an EMBL/GenBank/DDBJ whole genome shotgun (WGS) entry which is preliminary data.</text>
</comment>
<accession>A0A4R6U8J2</accession>
<keyword evidence="3" id="KW-1185">Reference proteome</keyword>
<protein>
    <submittedName>
        <fullName evidence="2">Uncharacterized protein</fullName>
    </submittedName>
</protein>
<dbReference type="RefSeq" id="WP_133578722.1">
    <property type="nucleotide sequence ID" value="NZ_SNYJ01000001.1"/>
</dbReference>
<organism evidence="2 3">
    <name type="scientific">Aureibacillus halotolerans</name>
    <dbReference type="NCBI Taxonomy" id="1508390"/>
    <lineage>
        <taxon>Bacteria</taxon>
        <taxon>Bacillati</taxon>
        <taxon>Bacillota</taxon>
        <taxon>Bacilli</taxon>
        <taxon>Bacillales</taxon>
        <taxon>Bacillaceae</taxon>
        <taxon>Aureibacillus</taxon>
    </lineage>
</organism>
<dbReference type="AlphaFoldDB" id="A0A4R6U8J2"/>
<evidence type="ECO:0000313" key="2">
    <source>
        <dbReference type="EMBL" id="TDQ42900.1"/>
    </source>
</evidence>
<name>A0A4R6U8J2_9BACI</name>
<evidence type="ECO:0000313" key="3">
    <source>
        <dbReference type="Proteomes" id="UP000295632"/>
    </source>
</evidence>
<proteinExistence type="predicted"/>
<sequence>MTINLEEKTFLETQIDELQKRDNLLAQIEQKLYAMRDLAALVHEGDLSADETDLVNEQFQTLKEEVHLLEQQLHTVIH</sequence>
<keyword evidence="1" id="KW-0175">Coiled coil</keyword>
<gene>
    <name evidence="2" type="ORF">EV213_101330</name>
</gene>
<reference evidence="2 3" key="1">
    <citation type="submission" date="2019-03" db="EMBL/GenBank/DDBJ databases">
        <title>Genomic Encyclopedia of Type Strains, Phase IV (KMG-IV): sequencing the most valuable type-strain genomes for metagenomic binning, comparative biology and taxonomic classification.</title>
        <authorList>
            <person name="Goeker M."/>
        </authorList>
    </citation>
    <scope>NUCLEOTIDE SEQUENCE [LARGE SCALE GENOMIC DNA]</scope>
    <source>
        <strain evidence="2 3">DSM 28697</strain>
    </source>
</reference>
<dbReference type="EMBL" id="SNYJ01000001">
    <property type="protein sequence ID" value="TDQ42900.1"/>
    <property type="molecule type" value="Genomic_DNA"/>
</dbReference>